<protein>
    <recommendedName>
        <fullName evidence="4">Secreted protein</fullName>
    </recommendedName>
</protein>
<evidence type="ECO:0000256" key="1">
    <source>
        <dbReference type="SAM" id="MobiDB-lite"/>
    </source>
</evidence>
<comment type="caution">
    <text evidence="2">The sequence shown here is derived from an EMBL/GenBank/DDBJ whole genome shotgun (WGS) entry which is preliminary data.</text>
</comment>
<gene>
    <name evidence="2" type="ORF">N868_01235</name>
</gene>
<evidence type="ECO:0008006" key="4">
    <source>
        <dbReference type="Google" id="ProtNLM"/>
    </source>
</evidence>
<keyword evidence="3" id="KW-1185">Reference proteome</keyword>
<dbReference type="OrthoDB" id="4833294at2"/>
<feature type="compositionally biased region" description="Low complexity" evidence="1">
    <location>
        <begin position="90"/>
        <end position="102"/>
    </location>
</feature>
<reference evidence="2 3" key="2">
    <citation type="journal article" date="2015" name="Stand. Genomic Sci.">
        <title>Draft genome sequence of Cellulomonas carbonis T26(T) and comparative analysis of six Cellulomonas genomes.</title>
        <authorList>
            <person name="Zhuang W."/>
            <person name="Zhang S."/>
            <person name="Xia X."/>
            <person name="Wang G."/>
        </authorList>
    </citation>
    <scope>NUCLEOTIDE SEQUENCE [LARGE SCALE GENOMIC DNA]</scope>
    <source>
        <strain evidence="2 3">T26</strain>
    </source>
</reference>
<evidence type="ECO:0000313" key="3">
    <source>
        <dbReference type="Proteomes" id="UP000029839"/>
    </source>
</evidence>
<proteinExistence type="predicted"/>
<sequence>MRRLFWAGVGAAAAVVAVRRLERTARRYTPAGVADRLENAGERTGAAVDGAMTRFQEARARRERELVASLLVTPEGGDPHAFRRRRPAAEDAPVAATAATRPSGRVDEDEPLYDF</sequence>
<dbReference type="Proteomes" id="UP000029839">
    <property type="component" value="Unassembled WGS sequence"/>
</dbReference>
<feature type="region of interest" description="Disordered" evidence="1">
    <location>
        <begin position="77"/>
        <end position="115"/>
    </location>
</feature>
<dbReference type="RefSeq" id="WP_052426410.1">
    <property type="nucleotide sequence ID" value="NZ_AXCY01000085.1"/>
</dbReference>
<accession>A0A0A0BRA7</accession>
<dbReference type="EMBL" id="AXCY01000085">
    <property type="protein sequence ID" value="KGM09634.1"/>
    <property type="molecule type" value="Genomic_DNA"/>
</dbReference>
<evidence type="ECO:0000313" key="2">
    <source>
        <dbReference type="EMBL" id="KGM09634.1"/>
    </source>
</evidence>
<dbReference type="AlphaFoldDB" id="A0A0A0BRA7"/>
<organism evidence="2 3">
    <name type="scientific">Cellulomonas carbonis T26</name>
    <dbReference type="NCBI Taxonomy" id="947969"/>
    <lineage>
        <taxon>Bacteria</taxon>
        <taxon>Bacillati</taxon>
        <taxon>Actinomycetota</taxon>
        <taxon>Actinomycetes</taxon>
        <taxon>Micrococcales</taxon>
        <taxon>Cellulomonadaceae</taxon>
        <taxon>Cellulomonas</taxon>
    </lineage>
</organism>
<name>A0A0A0BRA7_9CELL</name>
<reference evidence="2 3" key="1">
    <citation type="submission" date="2013-08" db="EMBL/GenBank/DDBJ databases">
        <title>Genome sequencing of Cellulomonas carbonis T26.</title>
        <authorList>
            <person name="Chen F."/>
            <person name="Li Y."/>
            <person name="Wang G."/>
        </authorList>
    </citation>
    <scope>NUCLEOTIDE SEQUENCE [LARGE SCALE GENOMIC DNA]</scope>
    <source>
        <strain evidence="2 3">T26</strain>
    </source>
</reference>